<feature type="binding site" evidence="3">
    <location>
        <position position="173"/>
    </location>
    <ligand>
        <name>substrate</name>
    </ligand>
</feature>
<dbReference type="UniPathway" id="UPA00034">
    <property type="reaction ID" value="UER00025"/>
</dbReference>
<comment type="similarity">
    <text evidence="1 3">Belongs to the diaminopimelate epimerase family.</text>
</comment>
<evidence type="ECO:0000256" key="4">
    <source>
        <dbReference type="NCBIfam" id="TIGR00652"/>
    </source>
</evidence>
<dbReference type="OrthoDB" id="9805408at2"/>
<evidence type="ECO:0000256" key="3">
    <source>
        <dbReference type="HAMAP-Rule" id="MF_00197"/>
    </source>
</evidence>
<comment type="function">
    <text evidence="3">Catalyzes the stereoinversion of LL-2,6-diaminopimelate (L,L-DAP) to meso-diaminopimelate (meso-DAP), a precursor of L-lysine and an essential component of the bacterial peptidoglycan.</text>
</comment>
<accession>A0A2P7SEK3</accession>
<gene>
    <name evidence="3 5" type="primary">dapF</name>
    <name evidence="5" type="ORF">C7I85_12825</name>
</gene>
<keyword evidence="3" id="KW-0457">Lysine biosynthesis</keyword>
<dbReference type="GO" id="GO:0005829">
    <property type="term" value="C:cytosol"/>
    <property type="evidence" value="ECO:0007669"/>
    <property type="project" value="TreeGrafter"/>
</dbReference>
<comment type="subcellular location">
    <subcellularLocation>
        <location evidence="3">Cytoplasm</location>
    </subcellularLocation>
</comment>
<feature type="active site" description="Proton donor" evidence="3">
    <location>
        <position position="92"/>
    </location>
</feature>
<feature type="site" description="Could be important to modulate the pK values of the two catalytic cysteine residues" evidence="3">
    <location>
        <position position="175"/>
    </location>
</feature>
<feature type="binding site" evidence="3">
    <location>
        <position position="59"/>
    </location>
    <ligand>
        <name>substrate</name>
    </ligand>
</feature>
<dbReference type="NCBIfam" id="TIGR00652">
    <property type="entry name" value="DapF"/>
    <property type="match status" value="1"/>
</dbReference>
<dbReference type="PANTHER" id="PTHR31689">
    <property type="entry name" value="DIAMINOPIMELATE EPIMERASE, CHLOROPLASTIC"/>
    <property type="match status" value="1"/>
</dbReference>
<reference evidence="5 6" key="1">
    <citation type="submission" date="2018-03" db="EMBL/GenBank/DDBJ databases">
        <title>The draft genome of Mesorhizobium soli JCM 19897.</title>
        <authorList>
            <person name="Li L."/>
            <person name="Liu L."/>
            <person name="Liang L."/>
            <person name="Wang T."/>
            <person name="Zhang X."/>
        </authorList>
    </citation>
    <scope>NUCLEOTIDE SEQUENCE [LARGE SCALE GENOMIC DNA]</scope>
    <source>
        <strain evidence="5 6">JCM 19897</strain>
    </source>
</reference>
<feature type="binding site" evidence="3">
    <location>
        <begin position="234"/>
        <end position="235"/>
    </location>
    <ligand>
        <name>substrate</name>
    </ligand>
</feature>
<dbReference type="EC" id="5.1.1.7" evidence="3 4"/>
<comment type="caution">
    <text evidence="5">The sequence shown here is derived from an EMBL/GenBank/DDBJ whole genome shotgun (WGS) entry which is preliminary data.</text>
</comment>
<feature type="binding site" evidence="3">
    <location>
        <position position="206"/>
    </location>
    <ligand>
        <name>substrate</name>
    </ligand>
</feature>
<comment type="pathway">
    <text evidence="3">Amino-acid biosynthesis; L-lysine biosynthesis via DAP pathway; DL-2,6-diaminopimelate from LL-2,6-diaminopimelate: step 1/1.</text>
</comment>
<comment type="catalytic activity">
    <reaction evidence="3">
        <text>(2S,6S)-2,6-diaminopimelate = meso-2,6-diaminopimelate</text>
        <dbReference type="Rhea" id="RHEA:15393"/>
        <dbReference type="ChEBI" id="CHEBI:57609"/>
        <dbReference type="ChEBI" id="CHEBI:57791"/>
        <dbReference type="EC" id="5.1.1.7"/>
    </reaction>
</comment>
<comment type="subunit">
    <text evidence="3">Homodimer.</text>
</comment>
<keyword evidence="3" id="KW-0963">Cytoplasm</keyword>
<name>A0A2P7SEK3_9HYPH</name>
<keyword evidence="2 3" id="KW-0413">Isomerase</keyword>
<evidence type="ECO:0000256" key="2">
    <source>
        <dbReference type="ARBA" id="ARBA00023235"/>
    </source>
</evidence>
<feature type="active site" description="Proton acceptor" evidence="3">
    <location>
        <position position="233"/>
    </location>
</feature>
<dbReference type="GO" id="GO:0009089">
    <property type="term" value="P:lysine biosynthetic process via diaminopimelate"/>
    <property type="evidence" value="ECO:0007669"/>
    <property type="project" value="UniProtKB-UniRule"/>
</dbReference>
<proteinExistence type="inferred from homology"/>
<dbReference type="InterPro" id="IPR001653">
    <property type="entry name" value="DAP_epimerase_DapF"/>
</dbReference>
<dbReference type="EMBL" id="PXYL01000005">
    <property type="protein sequence ID" value="PSJ60907.1"/>
    <property type="molecule type" value="Genomic_DNA"/>
</dbReference>
<evidence type="ECO:0000256" key="1">
    <source>
        <dbReference type="ARBA" id="ARBA00010219"/>
    </source>
</evidence>
<dbReference type="AlphaFoldDB" id="A0A2P7SEK3"/>
<feature type="binding site" evidence="3">
    <location>
        <begin position="224"/>
        <end position="225"/>
    </location>
    <ligand>
        <name>substrate</name>
    </ligand>
</feature>
<dbReference type="SUPFAM" id="SSF54506">
    <property type="entry name" value="Diaminopimelate epimerase-like"/>
    <property type="match status" value="2"/>
</dbReference>
<keyword evidence="6" id="KW-1185">Reference proteome</keyword>
<dbReference type="Gene3D" id="3.10.310.10">
    <property type="entry name" value="Diaminopimelate Epimerase, Chain A, domain 1"/>
    <property type="match status" value="2"/>
</dbReference>
<dbReference type="Pfam" id="PF01678">
    <property type="entry name" value="DAP_epimerase"/>
    <property type="match status" value="2"/>
</dbReference>
<feature type="binding site" evidence="3">
    <location>
        <position position="26"/>
    </location>
    <ligand>
        <name>substrate</name>
    </ligand>
</feature>
<dbReference type="GO" id="GO:0008837">
    <property type="term" value="F:diaminopimelate epimerase activity"/>
    <property type="evidence" value="ECO:0007669"/>
    <property type="project" value="UniProtKB-UniRule"/>
</dbReference>
<keyword evidence="3" id="KW-0028">Amino-acid biosynthesis</keyword>
<feature type="binding site" evidence="3">
    <location>
        <position position="83"/>
    </location>
    <ligand>
        <name>substrate</name>
    </ligand>
</feature>
<evidence type="ECO:0000313" key="5">
    <source>
        <dbReference type="EMBL" id="PSJ60907.1"/>
    </source>
</evidence>
<evidence type="ECO:0000313" key="6">
    <source>
        <dbReference type="Proteomes" id="UP000240653"/>
    </source>
</evidence>
<feature type="binding site" evidence="3">
    <location>
        <begin position="93"/>
        <end position="94"/>
    </location>
    <ligand>
        <name>substrate</name>
    </ligand>
</feature>
<organism evidence="5 6">
    <name type="scientific">Pseudaminobacter soli</name>
    <name type="common">ex Li et al. 2025</name>
    <dbReference type="NCBI Taxonomy" id="1295366"/>
    <lineage>
        <taxon>Bacteria</taxon>
        <taxon>Pseudomonadati</taxon>
        <taxon>Pseudomonadota</taxon>
        <taxon>Alphaproteobacteria</taxon>
        <taxon>Hyphomicrobiales</taxon>
        <taxon>Phyllobacteriaceae</taxon>
        <taxon>Pseudaminobacter</taxon>
    </lineage>
</organism>
<dbReference type="Proteomes" id="UP000240653">
    <property type="component" value="Unassembled WGS sequence"/>
</dbReference>
<dbReference type="HAMAP" id="MF_00197">
    <property type="entry name" value="DAP_epimerase"/>
    <property type="match status" value="1"/>
</dbReference>
<dbReference type="PANTHER" id="PTHR31689:SF0">
    <property type="entry name" value="DIAMINOPIMELATE EPIMERASE"/>
    <property type="match status" value="1"/>
</dbReference>
<protein>
    <recommendedName>
        <fullName evidence="3 4">Diaminopimelate epimerase</fullName>
        <shortName evidence="3">DAP epimerase</shortName>
        <ecNumber evidence="3 4">5.1.1.7</ecNumber>
    </recommendedName>
    <alternativeName>
        <fullName evidence="3">PLP-independent amino acid racemase</fullName>
    </alternativeName>
</protein>
<feature type="site" description="Could be important to modulate the pK values of the two catalytic cysteine residues" evidence="3">
    <location>
        <position position="224"/>
    </location>
</feature>
<sequence length="297" mass="31933">MSPEKIRPQTASDTSRAFVKMHGLRNHFVIFDRRIDRRAFTKEDIVRICDAQVGVGGDQLLTIEHPSEQGSAAGADAAMRIFNIDGHEVSACGNATRCVAHLLLEETGGTELLLETGGGLLKCRRSGPMQVSVEMGPISGDWQNFPLAEEVDTTRLPVENGPLRDGVALWIGNPHAVYFVDSLAEIDLAKVAAPIQNHQLFPEGVNVGVAELVDAETIRLAVWERPGIATQACGTGACVAAYAARMRGLTKSDRFTVHLPAGALGIELIGDMAIMSGPVAYCCRGFVDCEETVYDFA</sequence>